<keyword evidence="1" id="KW-0812">Transmembrane</keyword>
<comment type="caution">
    <text evidence="2">The sequence shown here is derived from an EMBL/GenBank/DDBJ whole genome shotgun (WGS) entry which is preliminary data.</text>
</comment>
<proteinExistence type="predicted"/>
<evidence type="ECO:0000256" key="1">
    <source>
        <dbReference type="SAM" id="Phobius"/>
    </source>
</evidence>
<keyword evidence="1" id="KW-1133">Transmembrane helix</keyword>
<dbReference type="EMBL" id="BTFZ01000002">
    <property type="protein sequence ID" value="GMM33798.1"/>
    <property type="molecule type" value="Genomic_DNA"/>
</dbReference>
<dbReference type="Proteomes" id="UP001360560">
    <property type="component" value="Unassembled WGS sequence"/>
</dbReference>
<keyword evidence="3" id="KW-1185">Reference proteome</keyword>
<evidence type="ECO:0000313" key="3">
    <source>
        <dbReference type="Proteomes" id="UP001360560"/>
    </source>
</evidence>
<evidence type="ECO:0000313" key="2">
    <source>
        <dbReference type="EMBL" id="GMM33798.1"/>
    </source>
</evidence>
<organism evidence="2 3">
    <name type="scientific">Saccharomycopsis crataegensis</name>
    <dbReference type="NCBI Taxonomy" id="43959"/>
    <lineage>
        <taxon>Eukaryota</taxon>
        <taxon>Fungi</taxon>
        <taxon>Dikarya</taxon>
        <taxon>Ascomycota</taxon>
        <taxon>Saccharomycotina</taxon>
        <taxon>Saccharomycetes</taxon>
        <taxon>Saccharomycopsidaceae</taxon>
        <taxon>Saccharomycopsis</taxon>
    </lineage>
</organism>
<dbReference type="PANTHER" id="PTHR37849:SF1">
    <property type="entry name" value="YALI0E11605P"/>
    <property type="match status" value="1"/>
</dbReference>
<reference evidence="2 3" key="1">
    <citation type="journal article" date="2023" name="Elife">
        <title>Identification of key yeast species and microbe-microbe interactions impacting larval growth of Drosophila in the wild.</title>
        <authorList>
            <person name="Mure A."/>
            <person name="Sugiura Y."/>
            <person name="Maeda R."/>
            <person name="Honda K."/>
            <person name="Sakurai N."/>
            <person name="Takahashi Y."/>
            <person name="Watada M."/>
            <person name="Katoh T."/>
            <person name="Gotoh A."/>
            <person name="Gotoh Y."/>
            <person name="Taniguchi I."/>
            <person name="Nakamura K."/>
            <person name="Hayashi T."/>
            <person name="Katayama T."/>
            <person name="Uemura T."/>
            <person name="Hattori Y."/>
        </authorList>
    </citation>
    <scope>NUCLEOTIDE SEQUENCE [LARGE SCALE GENOMIC DNA]</scope>
    <source>
        <strain evidence="2 3">SC-9</strain>
    </source>
</reference>
<dbReference type="GeneID" id="90071777"/>
<gene>
    <name evidence="2" type="ORF">DASC09_011230</name>
</gene>
<dbReference type="RefSeq" id="XP_064850798.1">
    <property type="nucleotide sequence ID" value="XM_064994726.1"/>
</dbReference>
<accession>A0AAV5QG36</accession>
<dbReference type="AlphaFoldDB" id="A0AAV5QG36"/>
<feature type="transmembrane region" description="Helical" evidence="1">
    <location>
        <begin position="38"/>
        <end position="57"/>
    </location>
</feature>
<name>A0AAV5QG36_9ASCO</name>
<sequence>MVSQILRNTLRRSYATTTTASTASLAKPPRKIGAVRGGFLGFLLGVSVTGFGSYYYLIDEYRAANKAIVGDVLSLEKTISSLEEHVRVLESKVNK</sequence>
<keyword evidence="1" id="KW-0472">Membrane</keyword>
<dbReference type="PANTHER" id="PTHR37849">
    <property type="entry name" value="YALI0E11605P"/>
    <property type="match status" value="1"/>
</dbReference>
<protein>
    <submittedName>
        <fullName evidence="2">Uncharacterized protein</fullName>
    </submittedName>
</protein>